<reference evidence="8" key="1">
    <citation type="journal article" date="2019" name="Int. J. Syst. Evol. Microbiol.">
        <title>The Global Catalogue of Microorganisms (GCM) 10K type strain sequencing project: providing services to taxonomists for standard genome sequencing and annotation.</title>
        <authorList>
            <consortium name="The Broad Institute Genomics Platform"/>
            <consortium name="The Broad Institute Genome Sequencing Center for Infectious Disease"/>
            <person name="Wu L."/>
            <person name="Ma J."/>
        </authorList>
    </citation>
    <scope>NUCLEOTIDE SEQUENCE [LARGE SCALE GENOMIC DNA]</scope>
    <source>
        <strain evidence="8">JCM 17459</strain>
    </source>
</reference>
<dbReference type="PROSITE" id="PS51257">
    <property type="entry name" value="PROKAR_LIPOPROTEIN"/>
    <property type="match status" value="1"/>
</dbReference>
<gene>
    <name evidence="7" type="ORF">GCM10022262_34480</name>
</gene>
<dbReference type="InterPro" id="IPR025997">
    <property type="entry name" value="SBP_2_dom"/>
</dbReference>
<dbReference type="PANTHER" id="PTHR46847:SF1">
    <property type="entry name" value="D-ALLOSE-BINDING PERIPLASMIC PROTEIN-RELATED"/>
    <property type="match status" value="1"/>
</dbReference>
<evidence type="ECO:0000259" key="6">
    <source>
        <dbReference type="Pfam" id="PF13407"/>
    </source>
</evidence>
<evidence type="ECO:0000256" key="3">
    <source>
        <dbReference type="ARBA" id="ARBA00022729"/>
    </source>
</evidence>
<feature type="region of interest" description="Disordered" evidence="4">
    <location>
        <begin position="28"/>
        <end position="54"/>
    </location>
</feature>
<comment type="caution">
    <text evidence="7">The sequence shown here is derived from an EMBL/GenBank/DDBJ whole genome shotgun (WGS) entry which is preliminary data.</text>
</comment>
<evidence type="ECO:0000256" key="5">
    <source>
        <dbReference type="SAM" id="SignalP"/>
    </source>
</evidence>
<dbReference type="InterPro" id="IPR028082">
    <property type="entry name" value="Peripla_BP_I"/>
</dbReference>
<evidence type="ECO:0000256" key="1">
    <source>
        <dbReference type="ARBA" id="ARBA00004196"/>
    </source>
</evidence>
<protein>
    <submittedName>
        <fullName evidence="7">Autoinducer 2-binding periplasmic protein LuxP</fullName>
    </submittedName>
</protein>
<dbReference type="PANTHER" id="PTHR46847">
    <property type="entry name" value="D-ALLOSE-BINDING PERIPLASMIC PROTEIN-RELATED"/>
    <property type="match status" value="1"/>
</dbReference>
<dbReference type="Pfam" id="PF13407">
    <property type="entry name" value="Peripla_BP_4"/>
    <property type="match status" value="1"/>
</dbReference>
<dbReference type="Proteomes" id="UP001499841">
    <property type="component" value="Unassembled WGS sequence"/>
</dbReference>
<accession>A0ABP8EZ41</accession>
<evidence type="ECO:0000256" key="4">
    <source>
        <dbReference type="SAM" id="MobiDB-lite"/>
    </source>
</evidence>
<feature type="domain" description="Periplasmic binding protein" evidence="6">
    <location>
        <begin position="132"/>
        <end position="371"/>
    </location>
</feature>
<dbReference type="SUPFAM" id="SSF53822">
    <property type="entry name" value="Periplasmic binding protein-like I"/>
    <property type="match status" value="1"/>
</dbReference>
<keyword evidence="8" id="KW-1185">Reference proteome</keyword>
<proteinExistence type="inferred from homology"/>
<evidence type="ECO:0000256" key="2">
    <source>
        <dbReference type="ARBA" id="ARBA00007639"/>
    </source>
</evidence>
<sequence length="411" mass="44375">MSMKTVRKQKALVAAVLASTMILGACGQAGGGEDSPQGGDTESQGSANDGRGVGDVAVPAAAEERGYYHLDEWWEAAPDDQARHDAFMQLVQADAEASNLESDEPLKIAFLFPSLELSDAWGRLGLAITGRLDDLGIEYETTEFLIRPDEHDRQATQIEQIIAEADKWDYVVVGPSEYTAQKRNLERLAEAVPTLVQNIVNPFTDITPGSEPITHVGFDHSVGAQALCEWTIEQTGGEGEFALLRYVPGLVDELRSDVFAECLEENSNMTLVGDYEAEGDTDQAYTGTNALIGANPDIAMLHSGSTAVSLGALAGLRERGMLDDVIVNGWGGGQDELDAIIKGDLDVTAFRVNDDWGVSVAEAIRLHAEGRQDEIPYVIAATIETVDKSMSAEEIEAKTDYAFRYSGDIDR</sequence>
<name>A0ABP8EZ41_9MICO</name>
<dbReference type="Gene3D" id="3.40.50.2300">
    <property type="match status" value="2"/>
</dbReference>
<comment type="similarity">
    <text evidence="2">Belongs to the bacterial solute-binding protein 2 family.</text>
</comment>
<comment type="subcellular location">
    <subcellularLocation>
        <location evidence="1">Cell envelope</location>
    </subcellularLocation>
</comment>
<dbReference type="EMBL" id="BAABBA010000021">
    <property type="protein sequence ID" value="GAA4289087.1"/>
    <property type="molecule type" value="Genomic_DNA"/>
</dbReference>
<evidence type="ECO:0000313" key="8">
    <source>
        <dbReference type="Proteomes" id="UP001499841"/>
    </source>
</evidence>
<keyword evidence="3 5" id="KW-0732">Signal</keyword>
<feature type="signal peptide" evidence="5">
    <location>
        <begin position="1"/>
        <end position="25"/>
    </location>
</feature>
<organism evidence="7 8">
    <name type="scientific">Georgenia daeguensis</name>
    <dbReference type="NCBI Taxonomy" id="908355"/>
    <lineage>
        <taxon>Bacteria</taxon>
        <taxon>Bacillati</taxon>
        <taxon>Actinomycetota</taxon>
        <taxon>Actinomycetes</taxon>
        <taxon>Micrococcales</taxon>
        <taxon>Bogoriellaceae</taxon>
        <taxon>Georgenia</taxon>
    </lineage>
</organism>
<evidence type="ECO:0000313" key="7">
    <source>
        <dbReference type="EMBL" id="GAA4289087.1"/>
    </source>
</evidence>
<feature type="chain" id="PRO_5046493658" evidence="5">
    <location>
        <begin position="26"/>
        <end position="411"/>
    </location>
</feature>
<feature type="compositionally biased region" description="Polar residues" evidence="4">
    <location>
        <begin position="38"/>
        <end position="47"/>
    </location>
</feature>